<dbReference type="AlphaFoldDB" id="A0A3S0TXP2"/>
<keyword evidence="1" id="KW-0812">Transmembrane</keyword>
<feature type="transmembrane region" description="Helical" evidence="1">
    <location>
        <begin position="85"/>
        <end position="103"/>
    </location>
</feature>
<comment type="caution">
    <text evidence="2">The sequence shown here is derived from an EMBL/GenBank/DDBJ whole genome shotgun (WGS) entry which is preliminary data.</text>
</comment>
<protein>
    <submittedName>
        <fullName evidence="2">Uncharacterized protein</fullName>
    </submittedName>
</protein>
<gene>
    <name evidence="2" type="ORF">D6D54_05405</name>
</gene>
<feature type="transmembrane region" description="Helical" evidence="1">
    <location>
        <begin position="31"/>
        <end position="53"/>
    </location>
</feature>
<evidence type="ECO:0000256" key="1">
    <source>
        <dbReference type="SAM" id="Phobius"/>
    </source>
</evidence>
<proteinExistence type="predicted"/>
<evidence type="ECO:0000313" key="3">
    <source>
        <dbReference type="Proteomes" id="UP000274545"/>
    </source>
</evidence>
<accession>A0A3S0TXP2</accession>
<keyword evidence="1" id="KW-1133">Transmembrane helix</keyword>
<organism evidence="2 3">
    <name type="scientific">Spiroplasma poulsonii</name>
    <dbReference type="NCBI Taxonomy" id="2138"/>
    <lineage>
        <taxon>Bacteria</taxon>
        <taxon>Bacillati</taxon>
        <taxon>Mycoplasmatota</taxon>
        <taxon>Mollicutes</taxon>
        <taxon>Entomoplasmatales</taxon>
        <taxon>Spiroplasmataceae</taxon>
        <taxon>Spiroplasma</taxon>
    </lineage>
</organism>
<dbReference type="EMBL" id="RAHC01000006">
    <property type="protein sequence ID" value="RUP76627.1"/>
    <property type="molecule type" value="Genomic_DNA"/>
</dbReference>
<sequence length="104" mass="12940">MWLQYQYINNENIFYLGFWKIGTIKNLQTEIIVTSSLLILLFFILHCFCFIHFKKTKTQIISYWGTDILSLEEKKYLKRKNKLNLFYYNCYIINNYIIFYLHYY</sequence>
<name>A0A3S0TXP2_9MOLU</name>
<keyword evidence="1" id="KW-0472">Membrane</keyword>
<evidence type="ECO:0000313" key="2">
    <source>
        <dbReference type="EMBL" id="RUP76627.1"/>
    </source>
</evidence>
<dbReference type="Proteomes" id="UP000274545">
    <property type="component" value="Unassembled WGS sequence"/>
</dbReference>
<reference evidence="2 3" key="1">
    <citation type="journal article" date="2019" name="Genome Biol. Evol.">
        <title>Toxin and genome evolution in a Drosophila defensive symbiosis.</title>
        <authorList>
            <person name="Ballinger M.J."/>
            <person name="Gawryluk R.M."/>
            <person name="Perlman S.J."/>
        </authorList>
    </citation>
    <scope>NUCLEOTIDE SEQUENCE [LARGE SCALE GENOMIC DNA]</scope>
    <source>
        <strain evidence="3">sNeo</strain>
    </source>
</reference>